<evidence type="ECO:0000313" key="9">
    <source>
        <dbReference type="Proteomes" id="UP000281098"/>
    </source>
</evidence>
<dbReference type="Pfam" id="PF02899">
    <property type="entry name" value="Phage_int_SAM_1"/>
    <property type="match status" value="1"/>
</dbReference>
<keyword evidence="9" id="KW-1185">Reference proteome</keyword>
<dbReference type="InterPro" id="IPR011010">
    <property type="entry name" value="DNA_brk_join_enz"/>
</dbReference>
<evidence type="ECO:0000256" key="2">
    <source>
        <dbReference type="ARBA" id="ARBA00022908"/>
    </source>
</evidence>
<dbReference type="EMBL" id="QTPM01000140">
    <property type="protein sequence ID" value="RQY76911.1"/>
    <property type="molecule type" value="Genomic_DNA"/>
</dbReference>
<reference evidence="8 9" key="1">
    <citation type="submission" date="2018-08" db="EMBL/GenBank/DDBJ databases">
        <title>Comparative analysis of Burkholderia isolates from Puerto Rico.</title>
        <authorList>
            <person name="Hall C."/>
            <person name="Sahl J."/>
            <person name="Wagner D."/>
        </authorList>
    </citation>
    <scope>NUCLEOTIDE SEQUENCE [LARGE SCALE GENOMIC DNA]</scope>
    <source>
        <strain evidence="8 9">Bp8966</strain>
    </source>
</reference>
<gene>
    <name evidence="8" type="ORF">DF017_37195</name>
</gene>
<dbReference type="PANTHER" id="PTHR30349">
    <property type="entry name" value="PHAGE INTEGRASE-RELATED"/>
    <property type="match status" value="1"/>
</dbReference>
<dbReference type="PANTHER" id="PTHR30349:SF81">
    <property type="entry name" value="TYROSINE RECOMBINASE XERC"/>
    <property type="match status" value="1"/>
</dbReference>
<organism evidence="8 9">
    <name type="scientific">Burkholderia stagnalis</name>
    <dbReference type="NCBI Taxonomy" id="1503054"/>
    <lineage>
        <taxon>Bacteria</taxon>
        <taxon>Pseudomonadati</taxon>
        <taxon>Pseudomonadota</taxon>
        <taxon>Betaproteobacteria</taxon>
        <taxon>Burkholderiales</taxon>
        <taxon>Burkholderiaceae</taxon>
        <taxon>Burkholderia</taxon>
        <taxon>Burkholderia cepacia complex</taxon>
    </lineage>
</organism>
<dbReference type="Gene3D" id="1.10.150.130">
    <property type="match status" value="1"/>
</dbReference>
<dbReference type="InterPro" id="IPR002104">
    <property type="entry name" value="Integrase_catalytic"/>
</dbReference>
<comment type="caution">
    <text evidence="8">The sequence shown here is derived from an EMBL/GenBank/DDBJ whole genome shotgun (WGS) entry which is preliminary data.</text>
</comment>
<dbReference type="PROSITE" id="PS51900">
    <property type="entry name" value="CB"/>
    <property type="match status" value="1"/>
</dbReference>
<keyword evidence="2" id="KW-0229">DNA integration</keyword>
<dbReference type="Gene3D" id="1.10.443.10">
    <property type="entry name" value="Intergrase catalytic core"/>
    <property type="match status" value="1"/>
</dbReference>
<keyword evidence="3 5" id="KW-0238">DNA-binding</keyword>
<dbReference type="Pfam" id="PF00589">
    <property type="entry name" value="Phage_integrase"/>
    <property type="match status" value="1"/>
</dbReference>
<evidence type="ECO:0000256" key="5">
    <source>
        <dbReference type="PROSITE-ProRule" id="PRU01248"/>
    </source>
</evidence>
<accession>A0ABX9YBF2</accession>
<feature type="domain" description="Tyr recombinase" evidence="6">
    <location>
        <begin position="122"/>
        <end position="307"/>
    </location>
</feature>
<name>A0ABX9YBF2_9BURK</name>
<evidence type="ECO:0000256" key="1">
    <source>
        <dbReference type="ARBA" id="ARBA00022829"/>
    </source>
</evidence>
<dbReference type="InterPro" id="IPR010998">
    <property type="entry name" value="Integrase_recombinase_N"/>
</dbReference>
<keyword evidence="1" id="KW-0159">Chromosome partition</keyword>
<protein>
    <submittedName>
        <fullName evidence="8">Integrase</fullName>
    </submittedName>
</protein>
<feature type="domain" description="Core-binding (CB)" evidence="7">
    <location>
        <begin position="5"/>
        <end position="98"/>
    </location>
</feature>
<dbReference type="RefSeq" id="WP_124492149.1">
    <property type="nucleotide sequence ID" value="NZ_QTOI01000134.1"/>
</dbReference>
<sequence>MTTRTSFAPLLERFFTQRLMHQRQASVHTIASYRDTFRMLLQFAHKRLKKPPSALALEDIDAPLVMAFLDNLEAIRGVTARTRNLRLTAVHSFFRYASYEAPTHAAQIARVLAIPAKKFDRALIAFLSRAEVDALLAAPDQRTWSGRRDYALMLLAVQTGLRLSELTGLRRDDVHLGMGAHVRVVGKGRKERCTPLSKATRTVLTAWLREPSRAPDQPVFPNARGSSLSSHGVHYLLAKHVAVASAHCPSLAHKRVSPHVLRHTTAMDLLLEGVEQSVIALWLGHESIETTQIYLDANLELKEKMLAKTTPPDGKPGRFRPDDKLLAFLKGL</sequence>
<dbReference type="InterPro" id="IPR050090">
    <property type="entry name" value="Tyrosine_recombinase_XerCD"/>
</dbReference>
<dbReference type="InterPro" id="IPR013762">
    <property type="entry name" value="Integrase-like_cat_sf"/>
</dbReference>
<dbReference type="InterPro" id="IPR004107">
    <property type="entry name" value="Integrase_SAM-like_N"/>
</dbReference>
<dbReference type="Proteomes" id="UP000281098">
    <property type="component" value="Unassembled WGS sequence"/>
</dbReference>
<evidence type="ECO:0000259" key="6">
    <source>
        <dbReference type="PROSITE" id="PS51898"/>
    </source>
</evidence>
<evidence type="ECO:0000256" key="4">
    <source>
        <dbReference type="ARBA" id="ARBA00023172"/>
    </source>
</evidence>
<evidence type="ECO:0000313" key="8">
    <source>
        <dbReference type="EMBL" id="RQY76911.1"/>
    </source>
</evidence>
<proteinExistence type="predicted"/>
<dbReference type="InterPro" id="IPR044068">
    <property type="entry name" value="CB"/>
</dbReference>
<dbReference type="PROSITE" id="PS51898">
    <property type="entry name" value="TYR_RECOMBINASE"/>
    <property type="match status" value="1"/>
</dbReference>
<dbReference type="CDD" id="cd01182">
    <property type="entry name" value="INT_RitC_C_like"/>
    <property type="match status" value="1"/>
</dbReference>
<keyword evidence="4" id="KW-0233">DNA recombination</keyword>
<evidence type="ECO:0000256" key="3">
    <source>
        <dbReference type="ARBA" id="ARBA00023125"/>
    </source>
</evidence>
<evidence type="ECO:0000259" key="7">
    <source>
        <dbReference type="PROSITE" id="PS51900"/>
    </source>
</evidence>
<dbReference type="SUPFAM" id="SSF56349">
    <property type="entry name" value="DNA breaking-rejoining enzymes"/>
    <property type="match status" value="1"/>
</dbReference>